<feature type="domain" description="DNA mismatch repair proteins mutS family" evidence="11">
    <location>
        <begin position="681"/>
        <end position="697"/>
    </location>
</feature>
<reference evidence="12 13" key="1">
    <citation type="submission" date="2021-03" db="EMBL/GenBank/DDBJ databases">
        <title>Complete genome of Polaribacter_sp.SM13.</title>
        <authorList>
            <person name="Jeong S.W."/>
            <person name="Bae J.W."/>
        </authorList>
    </citation>
    <scope>NUCLEOTIDE SEQUENCE [LARGE SCALE GENOMIC DNA]</scope>
    <source>
        <strain evidence="12 13">SM13</strain>
    </source>
</reference>
<dbReference type="GO" id="GO:0140664">
    <property type="term" value="F:ATP-dependent DNA damage sensor activity"/>
    <property type="evidence" value="ECO:0007669"/>
    <property type="project" value="InterPro"/>
</dbReference>
<dbReference type="Pfam" id="PF01624">
    <property type="entry name" value="MutS_I"/>
    <property type="match status" value="1"/>
</dbReference>
<evidence type="ECO:0000313" key="13">
    <source>
        <dbReference type="Proteomes" id="UP000663920"/>
    </source>
</evidence>
<dbReference type="RefSeq" id="WP_208076866.1">
    <property type="nucleotide sequence ID" value="NZ_CP071869.1"/>
</dbReference>
<dbReference type="SUPFAM" id="SSF55271">
    <property type="entry name" value="DNA repair protein MutS, domain I"/>
    <property type="match status" value="1"/>
</dbReference>
<evidence type="ECO:0000256" key="7">
    <source>
        <dbReference type="ARBA" id="ARBA00023204"/>
    </source>
</evidence>
<dbReference type="GO" id="GO:0006298">
    <property type="term" value="P:mismatch repair"/>
    <property type="evidence" value="ECO:0007669"/>
    <property type="project" value="UniProtKB-UniRule"/>
</dbReference>
<accession>A0A975CLH7</accession>
<evidence type="ECO:0000256" key="10">
    <source>
        <dbReference type="RuleBase" id="RU003756"/>
    </source>
</evidence>
<dbReference type="SMART" id="SM00534">
    <property type="entry name" value="MUTSac"/>
    <property type="match status" value="1"/>
</dbReference>
<comment type="similarity">
    <text evidence="1 9 10">Belongs to the DNA mismatch repair MutS family.</text>
</comment>
<dbReference type="HAMAP" id="MF_00096">
    <property type="entry name" value="MutS"/>
    <property type="match status" value="1"/>
</dbReference>
<dbReference type="InterPro" id="IPR016151">
    <property type="entry name" value="DNA_mismatch_repair_MutS_N"/>
</dbReference>
<dbReference type="InterPro" id="IPR036678">
    <property type="entry name" value="MutS_con_dom_sf"/>
</dbReference>
<dbReference type="Gene3D" id="3.40.50.300">
    <property type="entry name" value="P-loop containing nucleotide triphosphate hydrolases"/>
    <property type="match status" value="1"/>
</dbReference>
<dbReference type="InterPro" id="IPR007696">
    <property type="entry name" value="DNA_mismatch_repair_MutS_core"/>
</dbReference>
<keyword evidence="7 9" id="KW-0234">DNA repair</keyword>
<dbReference type="Pfam" id="PF05192">
    <property type="entry name" value="MutS_III"/>
    <property type="match status" value="1"/>
</dbReference>
<dbReference type="PIRSF" id="PIRSF037677">
    <property type="entry name" value="DNA_mis_repair_Msh6"/>
    <property type="match status" value="1"/>
</dbReference>
<evidence type="ECO:0000256" key="2">
    <source>
        <dbReference type="ARBA" id="ARBA00021982"/>
    </source>
</evidence>
<keyword evidence="5 9" id="KW-0067">ATP-binding</keyword>
<dbReference type="SUPFAM" id="SSF53150">
    <property type="entry name" value="DNA repair protein MutS, domain II"/>
    <property type="match status" value="1"/>
</dbReference>
<proteinExistence type="inferred from homology"/>
<dbReference type="GO" id="GO:0030983">
    <property type="term" value="F:mismatched DNA binding"/>
    <property type="evidence" value="ECO:0007669"/>
    <property type="project" value="InterPro"/>
</dbReference>
<dbReference type="PANTHER" id="PTHR11361">
    <property type="entry name" value="DNA MISMATCH REPAIR PROTEIN MUTS FAMILY MEMBER"/>
    <property type="match status" value="1"/>
</dbReference>
<dbReference type="InterPro" id="IPR007695">
    <property type="entry name" value="DNA_mismatch_repair_MutS-lik_N"/>
</dbReference>
<dbReference type="CDD" id="cd03284">
    <property type="entry name" value="ABC_MutS1"/>
    <property type="match status" value="1"/>
</dbReference>
<dbReference type="GO" id="GO:0003684">
    <property type="term" value="F:damaged DNA binding"/>
    <property type="evidence" value="ECO:0007669"/>
    <property type="project" value="UniProtKB-UniRule"/>
</dbReference>
<comment type="function">
    <text evidence="8 9">This protein is involved in the repair of mismatches in DNA. It is possible that it carries out the mismatch recognition step. This protein has a weak ATPase activity.</text>
</comment>
<dbReference type="InterPro" id="IPR017261">
    <property type="entry name" value="DNA_mismatch_repair_MutS/MSH"/>
</dbReference>
<dbReference type="NCBIfam" id="TIGR01070">
    <property type="entry name" value="mutS1"/>
    <property type="match status" value="1"/>
</dbReference>
<keyword evidence="6 9" id="KW-0238">DNA-binding</keyword>
<dbReference type="Gene3D" id="1.10.1420.10">
    <property type="match status" value="2"/>
</dbReference>
<dbReference type="GO" id="GO:0005829">
    <property type="term" value="C:cytosol"/>
    <property type="evidence" value="ECO:0007669"/>
    <property type="project" value="TreeGrafter"/>
</dbReference>
<protein>
    <recommendedName>
        <fullName evidence="2 9">DNA mismatch repair protein MutS</fullName>
    </recommendedName>
</protein>
<name>A0A975CLH7_9FLAO</name>
<evidence type="ECO:0000256" key="8">
    <source>
        <dbReference type="ARBA" id="ARBA00024647"/>
    </source>
</evidence>
<evidence type="ECO:0000256" key="9">
    <source>
        <dbReference type="HAMAP-Rule" id="MF_00096"/>
    </source>
</evidence>
<dbReference type="Gene3D" id="3.30.420.110">
    <property type="entry name" value="MutS, connector domain"/>
    <property type="match status" value="1"/>
</dbReference>
<organism evidence="12 13">
    <name type="scientific">Polaribacter cellanae</name>
    <dbReference type="NCBI Taxonomy" id="2818493"/>
    <lineage>
        <taxon>Bacteria</taxon>
        <taxon>Pseudomonadati</taxon>
        <taxon>Bacteroidota</taxon>
        <taxon>Flavobacteriia</taxon>
        <taxon>Flavobacteriales</taxon>
        <taxon>Flavobacteriaceae</taxon>
    </lineage>
</organism>
<evidence type="ECO:0000313" key="12">
    <source>
        <dbReference type="EMBL" id="QTE21307.1"/>
    </source>
</evidence>
<sequence length="857" mass="96815">MKQYNAIKNKYPDAMLLFRVGDFYETFGEDAVKAAGVLGITLTKRGAGSETETALAGFPHHSLNTYLPKLVKAGMRVAICDQLEDPKMTKTIVKRGVTELVTPGVSLNDEVLQTKTNNFLAAVHFDKKQLGISFLDVSTGEYLVAQGTAEYIDKLLQNFSPSEILVQKQHKQQFLELFENRYYTFYLDDWVFQEEYANETLQNHFEVKSLKGFGVQDVKNGIIAAGAVLYYLSETQHNQLKHIQQISRIAADNYVWMDRFTVRNLELYNPNSVNAVTLLNVIDKTISPMGGRLLKRWLALPLKDINEIKNRHELVKFFIDSDDFSQTVTYQLKQISDLERLISKVATGKASPREMVLLKDSLKAILPIKVASEKSKNKAVKDLGNQLHTCKVLIEKITDTLFDDAPVNISKGNAIAAGVHKELDDLRAISNSGKAYLDNMLKRETERTGISSLKIAFNNVFGYYIEVRNTHKDKVPSAWIRKQTLVSAERYITEELKEYETKILGAEDKIQVLEQEIFAKLLQYVIGFVQKVQENAQIIAKIDCLLSFSVLAIDNNYVRPIMDESTDLDIKNGRHPVIEKQLPIDQTYIANDVVLNRNQQQIIMITGPNMSGKSAILRQTALIVLLAQMGSYVPAQNAKIGIVDKIFTRVGASDNISMGESTFMVEMNETASILNNVSDRSLILLDEIGRGTSTYDGISIAWAISEFLHEHPTKAKTLFATHYHELNEMTSTFERIKNFNVSVKELEDNIIFLRKLVSGGSNHSFGIHVAKLAGMPNMVIHRANKILAQLEKNNKNAEVKDVLKQTQHEEMQLSFFQLDDPLLENIRDEILSTNIDTLTPIEALMKLNEIKRMLVKK</sequence>
<evidence type="ECO:0000256" key="5">
    <source>
        <dbReference type="ARBA" id="ARBA00022840"/>
    </source>
</evidence>
<dbReference type="SMART" id="SM00533">
    <property type="entry name" value="MUTSd"/>
    <property type="match status" value="1"/>
</dbReference>
<dbReference type="SUPFAM" id="SSF48334">
    <property type="entry name" value="DNA repair protein MutS, domain III"/>
    <property type="match status" value="1"/>
</dbReference>
<dbReference type="PANTHER" id="PTHR11361:SF34">
    <property type="entry name" value="DNA MISMATCH REPAIR PROTEIN MSH1, MITOCHONDRIAL"/>
    <property type="match status" value="1"/>
</dbReference>
<dbReference type="KEGG" id="pcea:J3359_10750"/>
<dbReference type="Pfam" id="PF05188">
    <property type="entry name" value="MutS_II"/>
    <property type="match status" value="1"/>
</dbReference>
<keyword evidence="4 9" id="KW-0227">DNA damage</keyword>
<dbReference type="InterPro" id="IPR027417">
    <property type="entry name" value="P-loop_NTPase"/>
</dbReference>
<evidence type="ECO:0000256" key="3">
    <source>
        <dbReference type="ARBA" id="ARBA00022741"/>
    </source>
</evidence>
<dbReference type="SUPFAM" id="SSF52540">
    <property type="entry name" value="P-loop containing nucleoside triphosphate hydrolases"/>
    <property type="match status" value="1"/>
</dbReference>
<dbReference type="Pfam" id="PF05190">
    <property type="entry name" value="MutS_IV"/>
    <property type="match status" value="1"/>
</dbReference>
<evidence type="ECO:0000259" key="11">
    <source>
        <dbReference type="PROSITE" id="PS00486"/>
    </source>
</evidence>
<feature type="binding site" evidence="9">
    <location>
        <begin position="607"/>
        <end position="614"/>
    </location>
    <ligand>
        <name>ATP</name>
        <dbReference type="ChEBI" id="CHEBI:30616"/>
    </ligand>
</feature>
<dbReference type="InterPro" id="IPR005748">
    <property type="entry name" value="DNA_mismatch_repair_MutS"/>
</dbReference>
<dbReference type="GO" id="GO:0005524">
    <property type="term" value="F:ATP binding"/>
    <property type="evidence" value="ECO:0007669"/>
    <property type="project" value="UniProtKB-UniRule"/>
</dbReference>
<dbReference type="InterPro" id="IPR045076">
    <property type="entry name" value="MutS"/>
</dbReference>
<dbReference type="FunFam" id="3.40.50.300:FF:000870">
    <property type="entry name" value="MutS protein homolog 4"/>
    <property type="match status" value="1"/>
</dbReference>
<evidence type="ECO:0000256" key="1">
    <source>
        <dbReference type="ARBA" id="ARBA00006271"/>
    </source>
</evidence>
<keyword evidence="3 9" id="KW-0547">Nucleotide-binding</keyword>
<dbReference type="NCBIfam" id="NF003810">
    <property type="entry name" value="PRK05399.1"/>
    <property type="match status" value="1"/>
</dbReference>
<evidence type="ECO:0000256" key="6">
    <source>
        <dbReference type="ARBA" id="ARBA00023125"/>
    </source>
</evidence>
<dbReference type="InterPro" id="IPR036187">
    <property type="entry name" value="DNA_mismatch_repair_MutS_sf"/>
</dbReference>
<dbReference type="Pfam" id="PF00488">
    <property type="entry name" value="MutS_V"/>
    <property type="match status" value="1"/>
</dbReference>
<dbReference type="InterPro" id="IPR007860">
    <property type="entry name" value="DNA_mmatch_repair_MutS_con_dom"/>
</dbReference>
<dbReference type="EMBL" id="CP071869">
    <property type="protein sequence ID" value="QTE21307.1"/>
    <property type="molecule type" value="Genomic_DNA"/>
</dbReference>
<dbReference type="InterPro" id="IPR000432">
    <property type="entry name" value="DNA_mismatch_repair_MutS_C"/>
</dbReference>
<dbReference type="AlphaFoldDB" id="A0A975CLH7"/>
<keyword evidence="13" id="KW-1185">Reference proteome</keyword>
<dbReference type="PROSITE" id="PS00486">
    <property type="entry name" value="DNA_MISMATCH_REPAIR_2"/>
    <property type="match status" value="1"/>
</dbReference>
<gene>
    <name evidence="9 12" type="primary">mutS</name>
    <name evidence="12" type="ORF">J3359_10750</name>
</gene>
<evidence type="ECO:0000256" key="4">
    <source>
        <dbReference type="ARBA" id="ARBA00022763"/>
    </source>
</evidence>
<dbReference type="InterPro" id="IPR007861">
    <property type="entry name" value="DNA_mismatch_repair_MutS_clamp"/>
</dbReference>
<dbReference type="Gene3D" id="3.40.1170.10">
    <property type="entry name" value="DNA repair protein MutS, domain I"/>
    <property type="match status" value="1"/>
</dbReference>
<dbReference type="Proteomes" id="UP000663920">
    <property type="component" value="Chromosome"/>
</dbReference>